<name>A0ABM7WK77_9ACTN</name>
<sequence length="304" mass="33565">MTAKRKKRAAVGIVCLVVAALAMGWFVGRYIPSVPHGPASLLYAGMYDGNGESSQRVVDCEFGRSAALEGIVQGMAFIWETDHPTASIGETNETIPSDEYIEHLKSIGDWEYEYPLFEMRIDEVRSVSGSAFKELYPEYSNQEVYPVYPEDSTMVLVSATVTNTSNTLIAGSVGPYSSDGLPEFRLWTDAWTDTYAEAIHAEDGTLVVEAGPLSDGTMRAGVRLDAYAFTMLAEYTSLDDPPSDDIQTAPVNVKPGETQTVVLPFIVPNEALKTDGTSRHIDFSKYCIQTVDYRTKTTYRLWLE</sequence>
<proteinExistence type="predicted"/>
<keyword evidence="2" id="KW-1185">Reference proteome</keyword>
<dbReference type="Proteomes" id="UP001320544">
    <property type="component" value="Chromosome"/>
</dbReference>
<gene>
    <name evidence="1" type="ORF">CE91St30_20940</name>
</gene>
<dbReference type="EMBL" id="AP025564">
    <property type="protein sequence ID" value="BDE96761.1"/>
    <property type="molecule type" value="Genomic_DNA"/>
</dbReference>
<dbReference type="RefSeq" id="WP_244385962.1">
    <property type="nucleotide sequence ID" value="NZ_AP025564.1"/>
</dbReference>
<evidence type="ECO:0000313" key="2">
    <source>
        <dbReference type="Proteomes" id="UP001320544"/>
    </source>
</evidence>
<reference evidence="1 2" key="1">
    <citation type="submission" date="2022-01" db="EMBL/GenBank/DDBJ databases">
        <title>Novel bile acid biosynthetic pathways are enriched in the microbiome of centenarians.</title>
        <authorList>
            <person name="Sato Y."/>
            <person name="Atarashi K."/>
            <person name="Plichta R.D."/>
            <person name="Arai Y."/>
            <person name="Sasajima S."/>
            <person name="Kearney M.S."/>
            <person name="Suda W."/>
            <person name="Takeshita K."/>
            <person name="Sasaki T."/>
            <person name="Okamoto S."/>
            <person name="Skelly N.A."/>
            <person name="Okamura Y."/>
            <person name="Vlamakis H."/>
            <person name="Li Y."/>
            <person name="Tanoue T."/>
            <person name="Takei H."/>
            <person name="Nittono H."/>
            <person name="Narushima S."/>
            <person name="Irie J."/>
            <person name="Itoh H."/>
            <person name="Moriya K."/>
            <person name="Sugiura Y."/>
            <person name="Suematsu M."/>
            <person name="Moritoki N."/>
            <person name="Shibata S."/>
            <person name="Littman R.D."/>
            <person name="Fischbach A.M."/>
            <person name="Uwamino Y."/>
            <person name="Inoue T."/>
            <person name="Honda A."/>
            <person name="Hattori M."/>
            <person name="Murai T."/>
            <person name="Xavier J.R."/>
            <person name="Hirose N."/>
            <person name="Honda K."/>
        </authorList>
    </citation>
    <scope>NUCLEOTIDE SEQUENCE [LARGE SCALE GENOMIC DNA]</scope>
    <source>
        <strain evidence="1 2">CE91-St30</strain>
    </source>
</reference>
<organism evidence="1 2">
    <name type="scientific">Raoultibacter timonensis</name>
    <dbReference type="NCBI Taxonomy" id="1907662"/>
    <lineage>
        <taxon>Bacteria</taxon>
        <taxon>Bacillati</taxon>
        <taxon>Actinomycetota</taxon>
        <taxon>Coriobacteriia</taxon>
        <taxon>Eggerthellales</taxon>
        <taxon>Eggerthellaceae</taxon>
        <taxon>Raoultibacter</taxon>
    </lineage>
</organism>
<protein>
    <submittedName>
        <fullName evidence="1">Uncharacterized protein</fullName>
    </submittedName>
</protein>
<evidence type="ECO:0000313" key="1">
    <source>
        <dbReference type="EMBL" id="BDE96761.1"/>
    </source>
</evidence>
<accession>A0ABM7WK77</accession>